<dbReference type="AlphaFoldDB" id="A0A923SBV0"/>
<dbReference type="InterPro" id="IPR030395">
    <property type="entry name" value="GP_PDE_dom"/>
</dbReference>
<proteinExistence type="predicted"/>
<feature type="chain" id="PRO_5037080867" evidence="1">
    <location>
        <begin position="20"/>
        <end position="302"/>
    </location>
</feature>
<dbReference type="PANTHER" id="PTHR46211:SF14">
    <property type="entry name" value="GLYCEROPHOSPHODIESTER PHOSPHODIESTERASE"/>
    <property type="match status" value="1"/>
</dbReference>
<name>A0A923SBV0_9BURK</name>
<dbReference type="GO" id="GO:0008081">
    <property type="term" value="F:phosphoric diester hydrolase activity"/>
    <property type="evidence" value="ECO:0007669"/>
    <property type="project" value="InterPro"/>
</dbReference>
<dbReference type="Proteomes" id="UP000608513">
    <property type="component" value="Unassembled WGS sequence"/>
</dbReference>
<accession>A0A923SBV0</accession>
<evidence type="ECO:0000256" key="1">
    <source>
        <dbReference type="SAM" id="SignalP"/>
    </source>
</evidence>
<dbReference type="CDD" id="cd08567">
    <property type="entry name" value="GDPD_SpGDE_like"/>
    <property type="match status" value="1"/>
</dbReference>
<dbReference type="RefSeq" id="WP_187077035.1">
    <property type="nucleotide sequence ID" value="NZ_JACORT010000006.1"/>
</dbReference>
<dbReference type="Pfam" id="PF03009">
    <property type="entry name" value="GDPD"/>
    <property type="match status" value="1"/>
</dbReference>
<feature type="signal peptide" evidence="1">
    <location>
        <begin position="1"/>
        <end position="19"/>
    </location>
</feature>
<dbReference type="SUPFAM" id="SSF51695">
    <property type="entry name" value="PLC-like phosphodiesterases"/>
    <property type="match status" value="1"/>
</dbReference>
<dbReference type="PANTHER" id="PTHR46211">
    <property type="entry name" value="GLYCEROPHOSPHORYL DIESTER PHOSPHODIESTERASE"/>
    <property type="match status" value="1"/>
</dbReference>
<keyword evidence="4" id="KW-1185">Reference proteome</keyword>
<dbReference type="GO" id="GO:0006629">
    <property type="term" value="P:lipid metabolic process"/>
    <property type="evidence" value="ECO:0007669"/>
    <property type="project" value="InterPro"/>
</dbReference>
<sequence>MRKAFVAAAAALLSFGSAAFDLQGHRGARGLAPENTLPAFEQVLAIGVSTLELDVAVTADGVVVISHDPALNPALTRDASGAWLAGTGPRIKDLTFAQLQAYDVGRLDPASQYARGFAAQQPVDGTRIPTLAALFERVRALRADTVRFNIELKLFPDAPDATVPLEQMVAAVLKVIRDAGMRERVHLQSFDWRSLQRARELDPAIPLACLSGGRTVNADSARRARSTGCSVWSPNGNPLTQALVAEAHALGLQVVPWTINEPAQMATLLDWGVDGLITDHPDRLRALLERRGIAVPAPVPTR</sequence>
<protein>
    <submittedName>
        <fullName evidence="3">Glycerophosphodiester phosphodiesterase</fullName>
    </submittedName>
</protein>
<evidence type="ECO:0000259" key="2">
    <source>
        <dbReference type="PROSITE" id="PS51704"/>
    </source>
</evidence>
<gene>
    <name evidence="3" type="ORF">H8N03_15140</name>
</gene>
<dbReference type="EMBL" id="JACORT010000006">
    <property type="protein sequence ID" value="MBC5784286.1"/>
    <property type="molecule type" value="Genomic_DNA"/>
</dbReference>
<dbReference type="InterPro" id="IPR017946">
    <property type="entry name" value="PLC-like_Pdiesterase_TIM-brl"/>
</dbReference>
<organism evidence="3 4">
    <name type="scientific">Ramlibacter cellulosilyticus</name>
    <dbReference type="NCBI Taxonomy" id="2764187"/>
    <lineage>
        <taxon>Bacteria</taxon>
        <taxon>Pseudomonadati</taxon>
        <taxon>Pseudomonadota</taxon>
        <taxon>Betaproteobacteria</taxon>
        <taxon>Burkholderiales</taxon>
        <taxon>Comamonadaceae</taxon>
        <taxon>Ramlibacter</taxon>
    </lineage>
</organism>
<feature type="domain" description="GP-PDE" evidence="2">
    <location>
        <begin position="20"/>
        <end position="288"/>
    </location>
</feature>
<dbReference type="Gene3D" id="3.20.20.190">
    <property type="entry name" value="Phosphatidylinositol (PI) phosphodiesterase"/>
    <property type="match status" value="1"/>
</dbReference>
<comment type="caution">
    <text evidence="3">The sequence shown here is derived from an EMBL/GenBank/DDBJ whole genome shotgun (WGS) entry which is preliminary data.</text>
</comment>
<dbReference type="PROSITE" id="PS51704">
    <property type="entry name" value="GP_PDE"/>
    <property type="match status" value="1"/>
</dbReference>
<keyword evidence="1" id="KW-0732">Signal</keyword>
<evidence type="ECO:0000313" key="4">
    <source>
        <dbReference type="Proteomes" id="UP000608513"/>
    </source>
</evidence>
<reference evidence="3" key="1">
    <citation type="submission" date="2020-08" db="EMBL/GenBank/DDBJ databases">
        <title>Ramlibacter sp. USB13 16S ribosomal RNA gene genome sequencing and assembly.</title>
        <authorList>
            <person name="Kang M."/>
        </authorList>
    </citation>
    <scope>NUCLEOTIDE SEQUENCE</scope>
    <source>
        <strain evidence="3">USB13</strain>
    </source>
</reference>
<evidence type="ECO:0000313" key="3">
    <source>
        <dbReference type="EMBL" id="MBC5784286.1"/>
    </source>
</evidence>